<evidence type="ECO:0000313" key="4">
    <source>
        <dbReference type="Proteomes" id="UP000275348"/>
    </source>
</evidence>
<keyword evidence="1" id="KW-0472">Membrane</keyword>
<dbReference type="AlphaFoldDB" id="A0A3L9MC90"/>
<feature type="transmembrane region" description="Helical" evidence="1">
    <location>
        <begin position="86"/>
        <end position="106"/>
    </location>
</feature>
<feature type="transmembrane region" description="Helical" evidence="1">
    <location>
        <begin position="140"/>
        <end position="161"/>
    </location>
</feature>
<keyword evidence="4" id="KW-1185">Reference proteome</keyword>
<dbReference type="EMBL" id="RDOJ01000006">
    <property type="protein sequence ID" value="RLZ10680.1"/>
    <property type="molecule type" value="Genomic_DNA"/>
</dbReference>
<accession>A0A3L9MC90</accession>
<dbReference type="RefSeq" id="WP_121934265.1">
    <property type="nucleotide sequence ID" value="NZ_RDOJ01000006.1"/>
</dbReference>
<feature type="transmembrane region" description="Helical" evidence="1">
    <location>
        <begin position="115"/>
        <end position="134"/>
    </location>
</feature>
<dbReference type="Proteomes" id="UP000275348">
    <property type="component" value="Unassembled WGS sequence"/>
</dbReference>
<sequence>MLSKVQLRLQFLVLLWGFTGLFGKLVTISALPMVWYRMSIAALAIFIYIKWKKQSVTVSKKHLFQLLGIGVIVGLHWFTFYQSIKVSNVAIALSTLSLGALFTSIIEPIIFRRKVVLSEIILATIVSACVIWIFQASPEYKLGIIYGAICSFLSALFSVLNSTFKDEVKPASITFYEMIGGFIMINLLMIGFQPDTFTEVINVGWSNFIWLVLLGVFFTAFAQIEFVNLYQYFTPYTILLNVNLEPIYGIILASLVFGESEKMEPVFYIATGIMILSIIANGIIKNRQRKVLD</sequence>
<proteinExistence type="predicted"/>
<reference evidence="3 4" key="1">
    <citation type="submission" date="2018-10" db="EMBL/GenBank/DDBJ databases">
        <authorList>
            <person name="Chen X."/>
        </authorList>
    </citation>
    <scope>NUCLEOTIDE SEQUENCE [LARGE SCALE GENOMIC DNA]</scope>
    <source>
        <strain evidence="3 4">YIM 102668</strain>
    </source>
</reference>
<feature type="transmembrane region" description="Helical" evidence="1">
    <location>
        <begin position="34"/>
        <end position="51"/>
    </location>
</feature>
<feature type="transmembrane region" description="Helical" evidence="1">
    <location>
        <begin position="63"/>
        <end position="80"/>
    </location>
</feature>
<feature type="transmembrane region" description="Helical" evidence="1">
    <location>
        <begin position="173"/>
        <end position="192"/>
    </location>
</feature>
<feature type="transmembrane region" description="Helical" evidence="1">
    <location>
        <begin position="236"/>
        <end position="255"/>
    </location>
</feature>
<dbReference type="Pfam" id="PF00892">
    <property type="entry name" value="EamA"/>
    <property type="match status" value="2"/>
</dbReference>
<evidence type="ECO:0000259" key="2">
    <source>
        <dbReference type="Pfam" id="PF00892"/>
    </source>
</evidence>
<feature type="transmembrane region" description="Helical" evidence="1">
    <location>
        <begin position="267"/>
        <end position="284"/>
    </location>
</feature>
<feature type="transmembrane region" description="Helical" evidence="1">
    <location>
        <begin position="7"/>
        <end position="28"/>
    </location>
</feature>
<evidence type="ECO:0000256" key="1">
    <source>
        <dbReference type="SAM" id="Phobius"/>
    </source>
</evidence>
<protein>
    <recommendedName>
        <fullName evidence="2">EamA domain-containing protein</fullName>
    </recommendedName>
</protein>
<feature type="transmembrane region" description="Helical" evidence="1">
    <location>
        <begin position="204"/>
        <end position="224"/>
    </location>
</feature>
<keyword evidence="1" id="KW-1133">Transmembrane helix</keyword>
<dbReference type="PANTHER" id="PTHR22911:SF79">
    <property type="entry name" value="MOBA-LIKE NTP TRANSFERASE DOMAIN-CONTAINING PROTEIN"/>
    <property type="match status" value="1"/>
</dbReference>
<dbReference type="InterPro" id="IPR037185">
    <property type="entry name" value="EmrE-like"/>
</dbReference>
<feature type="domain" description="EamA" evidence="2">
    <location>
        <begin position="13"/>
        <end position="134"/>
    </location>
</feature>
<keyword evidence="1" id="KW-0812">Transmembrane</keyword>
<feature type="domain" description="EamA" evidence="2">
    <location>
        <begin position="142"/>
        <end position="279"/>
    </location>
</feature>
<evidence type="ECO:0000313" key="3">
    <source>
        <dbReference type="EMBL" id="RLZ10680.1"/>
    </source>
</evidence>
<dbReference type="OrthoDB" id="9150437at2"/>
<dbReference type="PANTHER" id="PTHR22911">
    <property type="entry name" value="ACYL-MALONYL CONDENSING ENZYME-RELATED"/>
    <property type="match status" value="1"/>
</dbReference>
<name>A0A3L9MC90_9FLAO</name>
<gene>
    <name evidence="3" type="ORF">EAH69_05925</name>
</gene>
<organism evidence="3 4">
    <name type="scientific">Faecalibacter macacae</name>
    <dbReference type="NCBI Taxonomy" id="1859289"/>
    <lineage>
        <taxon>Bacteria</taxon>
        <taxon>Pseudomonadati</taxon>
        <taxon>Bacteroidota</taxon>
        <taxon>Flavobacteriia</taxon>
        <taxon>Flavobacteriales</taxon>
        <taxon>Weeksellaceae</taxon>
        <taxon>Faecalibacter</taxon>
    </lineage>
</organism>
<dbReference type="GO" id="GO:0016020">
    <property type="term" value="C:membrane"/>
    <property type="evidence" value="ECO:0007669"/>
    <property type="project" value="InterPro"/>
</dbReference>
<dbReference type="SUPFAM" id="SSF103481">
    <property type="entry name" value="Multidrug resistance efflux transporter EmrE"/>
    <property type="match status" value="2"/>
</dbReference>
<comment type="caution">
    <text evidence="3">The sequence shown here is derived from an EMBL/GenBank/DDBJ whole genome shotgun (WGS) entry which is preliminary data.</text>
</comment>
<dbReference type="InterPro" id="IPR000620">
    <property type="entry name" value="EamA_dom"/>
</dbReference>